<name>A0A232F9T7_9HYME</name>
<feature type="compositionally biased region" description="Basic residues" evidence="1">
    <location>
        <begin position="61"/>
        <end position="80"/>
    </location>
</feature>
<sequence length="364" mass="39659">MVSAPNDVSAIYVAKYNRFVDTILGRINRILKDKYDPVTVKLVNPTTTNKNKNKTTSSKKSSSKKSKRRKSSKSKSKHARTTPQMAMAPRNEDGIQEAAVNVSSSTEPMFTEPLSAQRKQCQSNRCEFPQEPKVGVTTLSPPPQTEASPTSIAPELATRLVSNEVSATSSNRGSGTSTSSKRKKNKTRAPTKTGTKTRKPAASSNKVKAQATTAAPVKKPRSKAKATLYGLSSLKRSGDVSVNMMSDHTTIRTKFNLGPLVLKVEKEFGRSTRKEVRSATATTAEMSGRLSLRVYHGGAATLHSIRVLQPKQMRIESADDHDRTREFVWKRSSHIAHLVSQKLSSATRSMLRPPPGGFPASPAA</sequence>
<organism evidence="2 3">
    <name type="scientific">Trichomalopsis sarcophagae</name>
    <dbReference type="NCBI Taxonomy" id="543379"/>
    <lineage>
        <taxon>Eukaryota</taxon>
        <taxon>Metazoa</taxon>
        <taxon>Ecdysozoa</taxon>
        <taxon>Arthropoda</taxon>
        <taxon>Hexapoda</taxon>
        <taxon>Insecta</taxon>
        <taxon>Pterygota</taxon>
        <taxon>Neoptera</taxon>
        <taxon>Endopterygota</taxon>
        <taxon>Hymenoptera</taxon>
        <taxon>Apocrita</taxon>
        <taxon>Proctotrupomorpha</taxon>
        <taxon>Chalcidoidea</taxon>
        <taxon>Pteromalidae</taxon>
        <taxon>Pteromalinae</taxon>
        <taxon>Trichomalopsis</taxon>
    </lineage>
</organism>
<evidence type="ECO:0000313" key="2">
    <source>
        <dbReference type="EMBL" id="OXU27392.1"/>
    </source>
</evidence>
<feature type="compositionally biased region" description="Low complexity" evidence="1">
    <location>
        <begin position="46"/>
        <end position="60"/>
    </location>
</feature>
<proteinExistence type="predicted"/>
<feature type="compositionally biased region" description="Polar residues" evidence="1">
    <location>
        <begin position="202"/>
        <end position="213"/>
    </location>
</feature>
<reference evidence="2 3" key="1">
    <citation type="journal article" date="2017" name="Curr. Biol.">
        <title>The Evolution of Venom by Co-option of Single-Copy Genes.</title>
        <authorList>
            <person name="Martinson E.O."/>
            <person name="Mrinalini"/>
            <person name="Kelkar Y.D."/>
            <person name="Chang C.H."/>
            <person name="Werren J.H."/>
        </authorList>
    </citation>
    <scope>NUCLEOTIDE SEQUENCE [LARGE SCALE GENOMIC DNA]</scope>
    <source>
        <strain evidence="2 3">Alberta</strain>
        <tissue evidence="2">Whole body</tissue>
    </source>
</reference>
<keyword evidence="3" id="KW-1185">Reference proteome</keyword>
<dbReference type="AlphaFoldDB" id="A0A232F9T7"/>
<dbReference type="OrthoDB" id="6381952at2759"/>
<gene>
    <name evidence="2" type="ORF">TSAR_013856</name>
</gene>
<dbReference type="STRING" id="543379.A0A232F9T7"/>
<protein>
    <submittedName>
        <fullName evidence="2">Uncharacterized protein</fullName>
    </submittedName>
</protein>
<evidence type="ECO:0000313" key="3">
    <source>
        <dbReference type="Proteomes" id="UP000215335"/>
    </source>
</evidence>
<dbReference type="Proteomes" id="UP000215335">
    <property type="component" value="Unassembled WGS sequence"/>
</dbReference>
<comment type="caution">
    <text evidence="2">The sequence shown here is derived from an EMBL/GenBank/DDBJ whole genome shotgun (WGS) entry which is preliminary data.</text>
</comment>
<accession>A0A232F9T7</accession>
<feature type="region of interest" description="Disordered" evidence="1">
    <location>
        <begin position="111"/>
        <end position="224"/>
    </location>
</feature>
<feature type="region of interest" description="Disordered" evidence="1">
    <location>
        <begin position="43"/>
        <end position="92"/>
    </location>
</feature>
<dbReference type="EMBL" id="NNAY01000614">
    <property type="protein sequence ID" value="OXU27392.1"/>
    <property type="molecule type" value="Genomic_DNA"/>
</dbReference>
<feature type="compositionally biased region" description="Low complexity" evidence="1">
    <location>
        <begin position="166"/>
        <end position="179"/>
    </location>
</feature>
<evidence type="ECO:0000256" key="1">
    <source>
        <dbReference type="SAM" id="MobiDB-lite"/>
    </source>
</evidence>
<feature type="compositionally biased region" description="Basic residues" evidence="1">
    <location>
        <begin position="180"/>
        <end position="199"/>
    </location>
</feature>